<protein>
    <submittedName>
        <fullName evidence="3">Uncharacterized protein</fullName>
    </submittedName>
</protein>
<dbReference type="EMBL" id="LT607411">
    <property type="protein sequence ID" value="SCE83597.1"/>
    <property type="molecule type" value="Genomic_DNA"/>
</dbReference>
<sequence length="191" mass="20617">MASSQLGSGAEYPARDPLEDAVQTDGSTTQPPRATTPTVLYVRPGIVVTGERFTVGRTSWPVTELTQLWTTRGPHDRLAVRAVAVTAALIGAVGVLLGFTGGLQRLTAAAYLALGAVGLLPLLLVLIGDRWRPRAYELWGRHRGAEVLLFSSDDERQFGQVTRALRRAREGARHGGFTDPPAAADPWRPNR</sequence>
<evidence type="ECO:0000313" key="4">
    <source>
        <dbReference type="Proteomes" id="UP000198242"/>
    </source>
</evidence>
<evidence type="ECO:0000256" key="2">
    <source>
        <dbReference type="SAM" id="Phobius"/>
    </source>
</evidence>
<dbReference type="Pfam" id="PF19744">
    <property type="entry name" value="DUF6232"/>
    <property type="match status" value="1"/>
</dbReference>
<gene>
    <name evidence="3" type="ORF">GA0074695_1490</name>
</gene>
<feature type="compositionally biased region" description="Polar residues" evidence="1">
    <location>
        <begin position="24"/>
        <end position="36"/>
    </location>
</feature>
<keyword evidence="2" id="KW-1133">Transmembrane helix</keyword>
<organism evidence="3 4">
    <name type="scientific">Micromonospora viridifaciens</name>
    <dbReference type="NCBI Taxonomy" id="1881"/>
    <lineage>
        <taxon>Bacteria</taxon>
        <taxon>Bacillati</taxon>
        <taxon>Actinomycetota</taxon>
        <taxon>Actinomycetes</taxon>
        <taxon>Micromonosporales</taxon>
        <taxon>Micromonosporaceae</taxon>
        <taxon>Micromonospora</taxon>
    </lineage>
</organism>
<keyword evidence="2" id="KW-0472">Membrane</keyword>
<accession>A0A1C4VHY0</accession>
<reference evidence="4" key="1">
    <citation type="submission" date="2016-06" db="EMBL/GenBank/DDBJ databases">
        <authorList>
            <person name="Varghese N."/>
            <person name="Submissions Spin"/>
        </authorList>
    </citation>
    <scope>NUCLEOTIDE SEQUENCE [LARGE SCALE GENOMIC DNA]</scope>
    <source>
        <strain evidence="4">DSM 43909</strain>
    </source>
</reference>
<keyword evidence="4" id="KW-1185">Reference proteome</keyword>
<feature type="transmembrane region" description="Helical" evidence="2">
    <location>
        <begin position="78"/>
        <end position="102"/>
    </location>
</feature>
<name>A0A1C4VHY0_MICVI</name>
<dbReference type="Proteomes" id="UP000198242">
    <property type="component" value="Chromosome I"/>
</dbReference>
<keyword evidence="2" id="KW-0812">Transmembrane</keyword>
<dbReference type="AlphaFoldDB" id="A0A1C4VHY0"/>
<evidence type="ECO:0000313" key="3">
    <source>
        <dbReference type="EMBL" id="SCE83597.1"/>
    </source>
</evidence>
<feature type="region of interest" description="Disordered" evidence="1">
    <location>
        <begin position="169"/>
        <end position="191"/>
    </location>
</feature>
<evidence type="ECO:0000256" key="1">
    <source>
        <dbReference type="SAM" id="MobiDB-lite"/>
    </source>
</evidence>
<proteinExistence type="predicted"/>
<dbReference type="InterPro" id="IPR045629">
    <property type="entry name" value="DUF6232"/>
</dbReference>
<feature type="region of interest" description="Disordered" evidence="1">
    <location>
        <begin position="1"/>
        <end position="36"/>
    </location>
</feature>
<feature type="transmembrane region" description="Helical" evidence="2">
    <location>
        <begin position="108"/>
        <end position="127"/>
    </location>
</feature>